<dbReference type="InterPro" id="IPR037914">
    <property type="entry name" value="SpoVT-AbrB_sf"/>
</dbReference>
<evidence type="ECO:0000259" key="8">
    <source>
        <dbReference type="PROSITE" id="PS51740"/>
    </source>
</evidence>
<dbReference type="GO" id="GO:0005737">
    <property type="term" value="C:cytoplasm"/>
    <property type="evidence" value="ECO:0007669"/>
    <property type="project" value="UniProtKB-UniRule"/>
</dbReference>
<dbReference type="Proteomes" id="UP000286482">
    <property type="component" value="Unassembled WGS sequence"/>
</dbReference>
<dbReference type="InterPro" id="IPR020603">
    <property type="entry name" value="MraZ_dom"/>
</dbReference>
<dbReference type="Gene3D" id="3.40.1550.20">
    <property type="entry name" value="Transcriptional regulator MraZ domain"/>
    <property type="match status" value="1"/>
</dbReference>
<organism evidence="9 10">
    <name type="scientific">Alginatibacterium sediminis</name>
    <dbReference type="NCBI Taxonomy" id="2164068"/>
    <lineage>
        <taxon>Bacteria</taxon>
        <taxon>Pseudomonadati</taxon>
        <taxon>Pseudomonadota</taxon>
        <taxon>Gammaproteobacteria</taxon>
        <taxon>Alteromonadales</taxon>
        <taxon>Alteromonadaceae</taxon>
        <taxon>Alginatibacterium</taxon>
    </lineage>
</organism>
<dbReference type="NCBIfam" id="TIGR00242">
    <property type="entry name" value="division/cell wall cluster transcriptional repressor MraZ"/>
    <property type="match status" value="1"/>
</dbReference>
<gene>
    <name evidence="7 9" type="primary">mraZ</name>
    <name evidence="9" type="ORF">DBZ36_16115</name>
</gene>
<dbReference type="CDD" id="cd16321">
    <property type="entry name" value="MraZ_C"/>
    <property type="match status" value="1"/>
</dbReference>
<sequence>MIRGASSINLDAKGRLTMPTRYRDWLSENCDSRMVFTIDISHSCLLLYPMHEWEEIERKLRRLSSVNASERRLQRLLLGHAVDCELDKNGRLLVPPTLRNHAGLEKHLMLVGQLNKFELWSEENWQAQIQADIAIDDEEQWSTDSLKGFSL</sequence>
<dbReference type="InterPro" id="IPR003444">
    <property type="entry name" value="MraZ"/>
</dbReference>
<accession>A0A420E995</accession>
<evidence type="ECO:0000256" key="2">
    <source>
        <dbReference type="ARBA" id="ARBA00022490"/>
    </source>
</evidence>
<evidence type="ECO:0000256" key="4">
    <source>
        <dbReference type="ARBA" id="ARBA00023015"/>
    </source>
</evidence>
<evidence type="ECO:0000256" key="5">
    <source>
        <dbReference type="ARBA" id="ARBA00023125"/>
    </source>
</evidence>
<comment type="caution">
    <text evidence="9">The sequence shown here is derived from an EMBL/GenBank/DDBJ whole genome shotgun (WGS) entry which is preliminary data.</text>
</comment>
<dbReference type="PANTHER" id="PTHR34701">
    <property type="entry name" value="TRANSCRIPTIONAL REGULATOR MRAZ"/>
    <property type="match status" value="1"/>
</dbReference>
<dbReference type="InterPro" id="IPR038619">
    <property type="entry name" value="MraZ_sf"/>
</dbReference>
<dbReference type="FunFam" id="3.40.1550.20:FF:000001">
    <property type="entry name" value="Transcriptional regulator MraZ"/>
    <property type="match status" value="1"/>
</dbReference>
<evidence type="ECO:0000256" key="1">
    <source>
        <dbReference type="ARBA" id="ARBA00013860"/>
    </source>
</evidence>
<name>A0A420E995_9ALTE</name>
<dbReference type="GO" id="GO:0003700">
    <property type="term" value="F:DNA-binding transcription factor activity"/>
    <property type="evidence" value="ECO:0007669"/>
    <property type="project" value="UniProtKB-UniRule"/>
</dbReference>
<evidence type="ECO:0000256" key="3">
    <source>
        <dbReference type="ARBA" id="ARBA00022737"/>
    </source>
</evidence>
<evidence type="ECO:0000313" key="9">
    <source>
        <dbReference type="EMBL" id="RKF15893.1"/>
    </source>
</evidence>
<dbReference type="InterPro" id="IPR007159">
    <property type="entry name" value="SpoVT-AbrB_dom"/>
</dbReference>
<comment type="subunit">
    <text evidence="7">Forms oligomers.</text>
</comment>
<dbReference type="PANTHER" id="PTHR34701:SF1">
    <property type="entry name" value="TRANSCRIPTIONAL REGULATOR MRAZ"/>
    <property type="match status" value="1"/>
</dbReference>
<dbReference type="PROSITE" id="PS51740">
    <property type="entry name" value="SPOVT_ABRB"/>
    <property type="match status" value="1"/>
</dbReference>
<dbReference type="RefSeq" id="WP_120355978.1">
    <property type="nucleotide sequence ID" value="NZ_RAQO01000008.1"/>
</dbReference>
<keyword evidence="6 7" id="KW-0804">Transcription</keyword>
<dbReference type="GO" id="GO:2000143">
    <property type="term" value="P:negative regulation of DNA-templated transcription initiation"/>
    <property type="evidence" value="ECO:0007669"/>
    <property type="project" value="TreeGrafter"/>
</dbReference>
<dbReference type="InterPro" id="IPR035642">
    <property type="entry name" value="MraZ_N"/>
</dbReference>
<evidence type="ECO:0000256" key="6">
    <source>
        <dbReference type="ARBA" id="ARBA00023163"/>
    </source>
</evidence>
<reference evidence="9 10" key="1">
    <citation type="submission" date="2018-09" db="EMBL/GenBank/DDBJ databases">
        <authorList>
            <person name="Wang Z."/>
        </authorList>
    </citation>
    <scope>NUCLEOTIDE SEQUENCE [LARGE SCALE GENOMIC DNA]</scope>
    <source>
        <strain evidence="9 10">ALS 81</strain>
    </source>
</reference>
<keyword evidence="3" id="KW-0677">Repeat</keyword>
<dbReference type="GO" id="GO:0000976">
    <property type="term" value="F:transcription cis-regulatory region binding"/>
    <property type="evidence" value="ECO:0007669"/>
    <property type="project" value="TreeGrafter"/>
</dbReference>
<keyword evidence="4 7" id="KW-0805">Transcription regulation</keyword>
<comment type="similarity">
    <text evidence="7">Belongs to the MraZ family.</text>
</comment>
<dbReference type="EMBL" id="RAQO01000008">
    <property type="protein sequence ID" value="RKF15893.1"/>
    <property type="molecule type" value="Genomic_DNA"/>
</dbReference>
<keyword evidence="5 7" id="KW-0238">DNA-binding</keyword>
<protein>
    <recommendedName>
        <fullName evidence="1 7">Transcriptional regulator MraZ</fullName>
    </recommendedName>
</protein>
<dbReference type="CDD" id="cd16320">
    <property type="entry name" value="MraZ_N"/>
    <property type="match status" value="1"/>
</dbReference>
<evidence type="ECO:0000313" key="10">
    <source>
        <dbReference type="Proteomes" id="UP000286482"/>
    </source>
</evidence>
<dbReference type="GO" id="GO:0009295">
    <property type="term" value="C:nucleoid"/>
    <property type="evidence" value="ECO:0007669"/>
    <property type="project" value="UniProtKB-SubCell"/>
</dbReference>
<dbReference type="Pfam" id="PF02381">
    <property type="entry name" value="MraZ"/>
    <property type="match status" value="2"/>
</dbReference>
<dbReference type="OrthoDB" id="9807753at2"/>
<dbReference type="AlphaFoldDB" id="A0A420E995"/>
<keyword evidence="2 7" id="KW-0963">Cytoplasm</keyword>
<dbReference type="SUPFAM" id="SSF89447">
    <property type="entry name" value="AbrB/MazE/MraZ-like"/>
    <property type="match status" value="1"/>
</dbReference>
<keyword evidence="10" id="KW-1185">Reference proteome</keyword>
<feature type="domain" description="SpoVT-AbrB" evidence="8">
    <location>
        <begin position="81"/>
        <end position="124"/>
    </location>
</feature>
<dbReference type="InterPro" id="IPR035644">
    <property type="entry name" value="MraZ_C"/>
</dbReference>
<dbReference type="HAMAP" id="MF_01008">
    <property type="entry name" value="MraZ"/>
    <property type="match status" value="1"/>
</dbReference>
<comment type="subcellular location">
    <subcellularLocation>
        <location evidence="7">Cytoplasm</location>
        <location evidence="7">Nucleoid</location>
    </subcellularLocation>
</comment>
<evidence type="ECO:0000256" key="7">
    <source>
        <dbReference type="HAMAP-Rule" id="MF_01008"/>
    </source>
</evidence>
<proteinExistence type="inferred from homology"/>